<evidence type="ECO:0000256" key="3">
    <source>
        <dbReference type="ARBA" id="ARBA00022989"/>
    </source>
</evidence>
<keyword evidence="8" id="KW-1185">Reference proteome</keyword>
<dbReference type="PANTHER" id="PTHR13315:SF4">
    <property type="entry name" value="METALLOPHOSPHOESTERASE, ISOFORM E"/>
    <property type="match status" value="1"/>
</dbReference>
<sequence>MIRRNGRTKHKIYFIVAFLGLIVLYNEFLAYDIQAFRWSVQKCADCVSVLLVADPQILGYKNENYKGSSWAIWDSDRYLKKTFSRAVDRVQPNVIVFLGDIMDEGHIASVEDFEKYKKRFSNIFDTPENTMKIYIPGDNDIGGEEDMVSSQIHERFNYAYTQPDTLVYSTTTFFKVNRLTKSIPPAPKEAFLNDYTERNTTNIVLSHLPLLFTPGSFVQNVLKELSPQIIFTAHDHKAMHMSLDTATDQLSDVWVLPPHQTPLYQLRLDMGDVHELQIPTCSYRMGTKNMGYGLAYIDTQEKTLDFTILWLPDRFKQLWLYLYSLAAALLISLVFIIFCTCTNSNATYSRVPI</sequence>
<dbReference type="PANTHER" id="PTHR13315">
    <property type="entry name" value="METALLO PHOSPHOESTERASE RELATED"/>
    <property type="match status" value="1"/>
</dbReference>
<dbReference type="InterPro" id="IPR004843">
    <property type="entry name" value="Calcineurin-like_PHP"/>
</dbReference>
<dbReference type="SUPFAM" id="SSF56300">
    <property type="entry name" value="Metallo-dependent phosphatases"/>
    <property type="match status" value="1"/>
</dbReference>
<keyword evidence="4 5" id="KW-0472">Membrane</keyword>
<organism evidence="7 8">
    <name type="scientific">Trichogramma kaykai</name>
    <dbReference type="NCBI Taxonomy" id="54128"/>
    <lineage>
        <taxon>Eukaryota</taxon>
        <taxon>Metazoa</taxon>
        <taxon>Ecdysozoa</taxon>
        <taxon>Arthropoda</taxon>
        <taxon>Hexapoda</taxon>
        <taxon>Insecta</taxon>
        <taxon>Pterygota</taxon>
        <taxon>Neoptera</taxon>
        <taxon>Endopterygota</taxon>
        <taxon>Hymenoptera</taxon>
        <taxon>Apocrita</taxon>
        <taxon>Proctotrupomorpha</taxon>
        <taxon>Chalcidoidea</taxon>
        <taxon>Trichogrammatidae</taxon>
        <taxon>Trichogramma</taxon>
    </lineage>
</organism>
<dbReference type="Pfam" id="PF00149">
    <property type="entry name" value="Metallophos"/>
    <property type="match status" value="1"/>
</dbReference>
<feature type="transmembrane region" description="Helical" evidence="5">
    <location>
        <begin position="12"/>
        <end position="31"/>
    </location>
</feature>
<gene>
    <name evidence="7" type="ORF">TKK_018189</name>
</gene>
<dbReference type="AlphaFoldDB" id="A0ABD2VZY0"/>
<reference evidence="7 8" key="1">
    <citation type="journal article" date="2024" name="bioRxiv">
        <title>A reference genome for Trichogramma kaykai: A tiny desert-dwelling parasitoid wasp with competing sex-ratio distorters.</title>
        <authorList>
            <person name="Culotta J."/>
            <person name="Lindsey A.R."/>
        </authorList>
    </citation>
    <scope>NUCLEOTIDE SEQUENCE [LARGE SCALE GENOMIC DNA]</scope>
    <source>
        <strain evidence="7 8">KSX58</strain>
    </source>
</reference>
<comment type="subcellular location">
    <subcellularLocation>
        <location evidence="1">Membrane</location>
        <topology evidence="1">Multi-pass membrane protein</topology>
    </subcellularLocation>
</comment>
<keyword evidence="3 5" id="KW-1133">Transmembrane helix</keyword>
<evidence type="ECO:0000256" key="4">
    <source>
        <dbReference type="ARBA" id="ARBA00023136"/>
    </source>
</evidence>
<dbReference type="EMBL" id="JBJJXI010000147">
    <property type="protein sequence ID" value="KAL3386324.1"/>
    <property type="molecule type" value="Genomic_DNA"/>
</dbReference>
<name>A0ABD2VZY0_9HYME</name>
<dbReference type="Proteomes" id="UP001627154">
    <property type="component" value="Unassembled WGS sequence"/>
</dbReference>
<feature type="transmembrane region" description="Helical" evidence="5">
    <location>
        <begin position="318"/>
        <end position="340"/>
    </location>
</feature>
<evidence type="ECO:0000313" key="8">
    <source>
        <dbReference type="Proteomes" id="UP001627154"/>
    </source>
</evidence>
<dbReference type="Gene3D" id="3.60.21.10">
    <property type="match status" value="1"/>
</dbReference>
<evidence type="ECO:0000256" key="2">
    <source>
        <dbReference type="ARBA" id="ARBA00022692"/>
    </source>
</evidence>
<comment type="caution">
    <text evidence="7">The sequence shown here is derived from an EMBL/GenBank/DDBJ whole genome shotgun (WGS) entry which is preliminary data.</text>
</comment>
<evidence type="ECO:0000256" key="5">
    <source>
        <dbReference type="SAM" id="Phobius"/>
    </source>
</evidence>
<dbReference type="GO" id="GO:0016020">
    <property type="term" value="C:membrane"/>
    <property type="evidence" value="ECO:0007669"/>
    <property type="project" value="UniProtKB-SubCell"/>
</dbReference>
<dbReference type="InterPro" id="IPR033308">
    <property type="entry name" value="PGAP5/Cdc1/Ted1"/>
</dbReference>
<keyword evidence="2 5" id="KW-0812">Transmembrane</keyword>
<accession>A0ABD2VZY0</accession>
<protein>
    <recommendedName>
        <fullName evidence="6">Calcineurin-like phosphoesterase domain-containing protein</fullName>
    </recommendedName>
</protein>
<proteinExistence type="predicted"/>
<dbReference type="InterPro" id="IPR029052">
    <property type="entry name" value="Metallo-depent_PP-like"/>
</dbReference>
<evidence type="ECO:0000256" key="1">
    <source>
        <dbReference type="ARBA" id="ARBA00004141"/>
    </source>
</evidence>
<evidence type="ECO:0000259" key="6">
    <source>
        <dbReference type="Pfam" id="PF00149"/>
    </source>
</evidence>
<feature type="domain" description="Calcineurin-like phosphoesterase" evidence="6">
    <location>
        <begin position="49"/>
        <end position="237"/>
    </location>
</feature>
<evidence type="ECO:0000313" key="7">
    <source>
        <dbReference type="EMBL" id="KAL3386324.1"/>
    </source>
</evidence>